<dbReference type="InterPro" id="IPR027417">
    <property type="entry name" value="P-loop_NTPase"/>
</dbReference>
<comment type="caution">
    <text evidence="4">The sequence shown here is derived from an EMBL/GenBank/DDBJ whole genome shotgun (WGS) entry which is preliminary data.</text>
</comment>
<dbReference type="PRINTS" id="PR00449">
    <property type="entry name" value="RASTRNSFRMNG"/>
</dbReference>
<dbReference type="Gene3D" id="3.40.50.300">
    <property type="entry name" value="P-loop containing nucleotide triphosphate hydrolases"/>
    <property type="match status" value="1"/>
</dbReference>
<protein>
    <submittedName>
        <fullName evidence="4">P-loop containing nucleoside triphosphate hydrolase protein</fullName>
    </submittedName>
</protein>
<dbReference type="PROSITE" id="PS51420">
    <property type="entry name" value="RHO"/>
    <property type="match status" value="1"/>
</dbReference>
<dbReference type="InterPro" id="IPR001806">
    <property type="entry name" value="Small_GTPase"/>
</dbReference>
<keyword evidence="5" id="KW-1185">Reference proteome</keyword>
<reference evidence="4 5" key="1">
    <citation type="submission" date="2018-06" db="EMBL/GenBank/DDBJ databases">
        <title>Comparative genomics reveals the genomic features of Rhizophagus irregularis, R. cerebriforme, R. diaphanum and Gigaspora rosea, and their symbiotic lifestyle signature.</title>
        <authorList>
            <person name="Morin E."/>
            <person name="San Clemente H."/>
            <person name="Chen E.C.H."/>
            <person name="De La Providencia I."/>
            <person name="Hainaut M."/>
            <person name="Kuo A."/>
            <person name="Kohler A."/>
            <person name="Murat C."/>
            <person name="Tang N."/>
            <person name="Roy S."/>
            <person name="Loubradou J."/>
            <person name="Henrissat B."/>
            <person name="Grigoriev I.V."/>
            <person name="Corradi N."/>
            <person name="Roux C."/>
            <person name="Martin F.M."/>
        </authorList>
    </citation>
    <scope>NUCLEOTIDE SEQUENCE [LARGE SCALE GENOMIC DNA]</scope>
    <source>
        <strain evidence="4 5">DAOM 194757</strain>
    </source>
</reference>
<dbReference type="InterPro" id="IPR005225">
    <property type="entry name" value="Small_GTP-bd"/>
</dbReference>
<dbReference type="Pfam" id="PF00071">
    <property type="entry name" value="Ras"/>
    <property type="match status" value="1"/>
</dbReference>
<keyword evidence="3" id="KW-0342">GTP-binding</keyword>
<evidence type="ECO:0000313" key="5">
    <source>
        <dbReference type="Proteomes" id="UP000266673"/>
    </source>
</evidence>
<gene>
    <name evidence="4" type="ORF">C2G38_1965578</name>
</gene>
<dbReference type="FunFam" id="3.40.50.300:FF:001179">
    <property type="entry name" value="Rho family GTPase"/>
    <property type="match status" value="1"/>
</dbReference>
<dbReference type="PROSITE" id="PS51419">
    <property type="entry name" value="RAB"/>
    <property type="match status" value="1"/>
</dbReference>
<dbReference type="SMART" id="SM00173">
    <property type="entry name" value="RAS"/>
    <property type="match status" value="1"/>
</dbReference>
<sequence length="207" mass="23604">MKNIKCVVTGDYRVGKTELLTTFILGYFPSVYLPTVFENRKTTVELDGEPYALALWDTSGQEEYERLRPLSYTNADVVLVCFSVTSPASFENVKEKWFPEVRHHCPGIPYVIVGTQIELRDDPLVVEKLSRQGMRPITLEQGENLAQELGAIKYVECSVFTSKSVNNVFYEALVAALKFPIRKRTRNRTLSLDIMPLLNKMKYVNAI</sequence>
<dbReference type="STRING" id="44941.A0A397V9W2"/>
<dbReference type="PROSITE" id="PS51421">
    <property type="entry name" value="RAS"/>
    <property type="match status" value="1"/>
</dbReference>
<evidence type="ECO:0000256" key="3">
    <source>
        <dbReference type="ARBA" id="ARBA00023134"/>
    </source>
</evidence>
<dbReference type="SMART" id="SM00174">
    <property type="entry name" value="RHO"/>
    <property type="match status" value="1"/>
</dbReference>
<evidence type="ECO:0000313" key="4">
    <source>
        <dbReference type="EMBL" id="RIB19225.1"/>
    </source>
</evidence>
<evidence type="ECO:0000256" key="2">
    <source>
        <dbReference type="ARBA" id="ARBA00022741"/>
    </source>
</evidence>
<dbReference type="AlphaFoldDB" id="A0A397V9W2"/>
<dbReference type="SMART" id="SM00175">
    <property type="entry name" value="RAB"/>
    <property type="match status" value="1"/>
</dbReference>
<dbReference type="GO" id="GO:0005525">
    <property type="term" value="F:GTP binding"/>
    <property type="evidence" value="ECO:0007669"/>
    <property type="project" value="UniProtKB-KW"/>
</dbReference>
<dbReference type="EMBL" id="QKWP01000487">
    <property type="protein sequence ID" value="RIB19225.1"/>
    <property type="molecule type" value="Genomic_DNA"/>
</dbReference>
<dbReference type="GO" id="GO:0007264">
    <property type="term" value="P:small GTPase-mediated signal transduction"/>
    <property type="evidence" value="ECO:0007669"/>
    <property type="project" value="InterPro"/>
</dbReference>
<name>A0A397V9W2_9GLOM</name>
<dbReference type="NCBIfam" id="TIGR00231">
    <property type="entry name" value="small_GTP"/>
    <property type="match status" value="1"/>
</dbReference>
<comment type="similarity">
    <text evidence="1">Belongs to the small GTPase superfamily. Rho family.</text>
</comment>
<evidence type="ECO:0000256" key="1">
    <source>
        <dbReference type="ARBA" id="ARBA00010142"/>
    </source>
</evidence>
<keyword evidence="4" id="KW-0378">Hydrolase</keyword>
<dbReference type="PANTHER" id="PTHR24072">
    <property type="entry name" value="RHO FAMILY GTPASE"/>
    <property type="match status" value="1"/>
</dbReference>
<dbReference type="Proteomes" id="UP000266673">
    <property type="component" value="Unassembled WGS sequence"/>
</dbReference>
<organism evidence="4 5">
    <name type="scientific">Gigaspora rosea</name>
    <dbReference type="NCBI Taxonomy" id="44941"/>
    <lineage>
        <taxon>Eukaryota</taxon>
        <taxon>Fungi</taxon>
        <taxon>Fungi incertae sedis</taxon>
        <taxon>Mucoromycota</taxon>
        <taxon>Glomeromycotina</taxon>
        <taxon>Glomeromycetes</taxon>
        <taxon>Diversisporales</taxon>
        <taxon>Gigasporaceae</taxon>
        <taxon>Gigaspora</taxon>
    </lineage>
</organism>
<dbReference type="SUPFAM" id="SSF52540">
    <property type="entry name" value="P-loop containing nucleoside triphosphate hydrolases"/>
    <property type="match status" value="1"/>
</dbReference>
<accession>A0A397V9W2</accession>
<dbReference type="OrthoDB" id="8830751at2759"/>
<keyword evidence="2" id="KW-0547">Nucleotide-binding</keyword>
<proteinExistence type="inferred from homology"/>
<dbReference type="InterPro" id="IPR003578">
    <property type="entry name" value="Small_GTPase_Rho"/>
</dbReference>
<dbReference type="GO" id="GO:0003924">
    <property type="term" value="F:GTPase activity"/>
    <property type="evidence" value="ECO:0007669"/>
    <property type="project" value="InterPro"/>
</dbReference>